<evidence type="ECO:0000313" key="2">
    <source>
        <dbReference type="Proteomes" id="UP001549320"/>
    </source>
</evidence>
<proteinExistence type="predicted"/>
<dbReference type="Proteomes" id="UP001549320">
    <property type="component" value="Unassembled WGS sequence"/>
</dbReference>
<organism evidence="1 2">
    <name type="scientific">Ottowia thiooxydans</name>
    <dbReference type="NCBI Taxonomy" id="219182"/>
    <lineage>
        <taxon>Bacteria</taxon>
        <taxon>Pseudomonadati</taxon>
        <taxon>Pseudomonadota</taxon>
        <taxon>Betaproteobacteria</taxon>
        <taxon>Burkholderiales</taxon>
        <taxon>Comamonadaceae</taxon>
        <taxon>Ottowia</taxon>
    </lineage>
</organism>
<keyword evidence="2" id="KW-1185">Reference proteome</keyword>
<name>A0ABV2QDE1_9BURK</name>
<gene>
    <name evidence="1" type="ORF">ABIE13_003726</name>
</gene>
<sequence length="81" mass="9016">MGPIARRNLLTTMKTIDEMLHLDLLTSDQHAQIGAWIAQAGSPDEILKMPATLWQALERASEVMGIDQDLARDPQFDEVDA</sequence>
<comment type="caution">
    <text evidence="1">The sequence shown here is derived from an EMBL/GenBank/DDBJ whole genome shotgun (WGS) entry which is preliminary data.</text>
</comment>
<evidence type="ECO:0000313" key="1">
    <source>
        <dbReference type="EMBL" id="MET4578610.1"/>
    </source>
</evidence>
<reference evidence="1 2" key="1">
    <citation type="submission" date="2024-06" db="EMBL/GenBank/DDBJ databases">
        <title>Sorghum-associated microbial communities from plants grown in Nebraska, USA.</title>
        <authorList>
            <person name="Schachtman D."/>
        </authorList>
    </citation>
    <scope>NUCLEOTIDE SEQUENCE [LARGE SCALE GENOMIC DNA]</scope>
    <source>
        <strain evidence="1 2">2709</strain>
    </source>
</reference>
<protein>
    <submittedName>
        <fullName evidence="1">Uncharacterized protein</fullName>
    </submittedName>
</protein>
<accession>A0ABV2QDE1</accession>
<dbReference type="EMBL" id="JBEPSH010000007">
    <property type="protein sequence ID" value="MET4578610.1"/>
    <property type="molecule type" value="Genomic_DNA"/>
</dbReference>